<dbReference type="GO" id="GO:0032259">
    <property type="term" value="P:methylation"/>
    <property type="evidence" value="ECO:0007669"/>
    <property type="project" value="UniProtKB-KW"/>
</dbReference>
<dbReference type="EMBL" id="CP159253">
    <property type="protein sequence ID" value="XCG46608.1"/>
    <property type="molecule type" value="Genomic_DNA"/>
</dbReference>
<keyword evidence="2" id="KW-0489">Methyltransferase</keyword>
<dbReference type="InterPro" id="IPR041698">
    <property type="entry name" value="Methyltransf_25"/>
</dbReference>
<dbReference type="Gene3D" id="3.40.50.150">
    <property type="entry name" value="Vaccinia Virus protein VP39"/>
    <property type="match status" value="1"/>
</dbReference>
<dbReference type="InterPro" id="IPR029063">
    <property type="entry name" value="SAM-dependent_MTases_sf"/>
</dbReference>
<keyword evidence="2" id="KW-0808">Transferase</keyword>
<feature type="domain" description="Methyltransferase" evidence="1">
    <location>
        <begin position="52"/>
        <end position="89"/>
    </location>
</feature>
<dbReference type="CDD" id="cd02440">
    <property type="entry name" value="AdoMet_MTases"/>
    <property type="match status" value="1"/>
</dbReference>
<dbReference type="SUPFAM" id="SSF53335">
    <property type="entry name" value="S-adenosyl-L-methionine-dependent methyltransferases"/>
    <property type="match status" value="1"/>
</dbReference>
<organism evidence="2">
    <name type="scientific">Mesorhizobium sp. WSM2240</name>
    <dbReference type="NCBI Taxonomy" id="3228851"/>
    <lineage>
        <taxon>Bacteria</taxon>
        <taxon>Pseudomonadati</taxon>
        <taxon>Pseudomonadota</taxon>
        <taxon>Alphaproteobacteria</taxon>
        <taxon>Hyphomicrobiales</taxon>
        <taxon>Phyllobacteriaceae</taxon>
        <taxon>Mesorhizobium</taxon>
    </lineage>
</organism>
<dbReference type="Pfam" id="PF13649">
    <property type="entry name" value="Methyltransf_25"/>
    <property type="match status" value="1"/>
</dbReference>
<sequence length="94" mass="10717">MTDSFHAEVAARWNENANQWTRDVGDGYDVYRDRFTFPAFQDFLPPLGGLEIIDFGCGEGTNTRRLARMGARLTGVDISERLIDYARQARTLSR</sequence>
<proteinExistence type="predicted"/>
<dbReference type="AlphaFoldDB" id="A0AAU8CIF8"/>
<name>A0AAU8CIF8_9HYPH</name>
<accession>A0AAU8CIF8</accession>
<evidence type="ECO:0000259" key="1">
    <source>
        <dbReference type="Pfam" id="PF13649"/>
    </source>
</evidence>
<evidence type="ECO:0000313" key="2">
    <source>
        <dbReference type="EMBL" id="XCG46608.1"/>
    </source>
</evidence>
<dbReference type="GO" id="GO:0008168">
    <property type="term" value="F:methyltransferase activity"/>
    <property type="evidence" value="ECO:0007669"/>
    <property type="project" value="UniProtKB-KW"/>
</dbReference>
<reference evidence="2" key="1">
    <citation type="submission" date="2024-06" db="EMBL/GenBank/DDBJ databases">
        <title>Mesorhizobium karijinii sp. nov., a symbiont of the iconic Swainsona formosa from arid Australia.</title>
        <authorList>
            <person name="Hill Y.J."/>
            <person name="Watkin E.L.J."/>
            <person name="O'Hara G.W."/>
            <person name="Terpolilli J."/>
            <person name="Tye M.L."/>
            <person name="Kohlmeier M.G."/>
        </authorList>
    </citation>
    <scope>NUCLEOTIDE SEQUENCE</scope>
    <source>
        <strain evidence="2">WSM2240</strain>
    </source>
</reference>
<dbReference type="RefSeq" id="WP_353640824.1">
    <property type="nucleotide sequence ID" value="NZ_CP159253.1"/>
</dbReference>
<protein>
    <submittedName>
        <fullName evidence="2">Methyltransferase domain-containing protein</fullName>
    </submittedName>
</protein>
<gene>
    <name evidence="2" type="ORF">ABVK50_14890</name>
</gene>